<proteinExistence type="predicted"/>
<evidence type="ECO:0000313" key="1">
    <source>
        <dbReference type="EMBL" id="RVW74736.1"/>
    </source>
</evidence>
<dbReference type="EMBL" id="QGNW01000365">
    <property type="protein sequence ID" value="RVW74736.1"/>
    <property type="molecule type" value="Genomic_DNA"/>
</dbReference>
<dbReference type="AlphaFoldDB" id="A0A438GR97"/>
<gene>
    <name evidence="1" type="ORF">CK203_047891</name>
</gene>
<name>A0A438GR97_VITVI</name>
<sequence>MSTKCTTNLNSFIDKAVKEDYQDAFFWWKMMPTLASSLQFAQTTDGRGIRGQKRCMYKPHLEASLKVYREGVRSLELGFSTIGIAKNGVWGEVDWLDLLVYLHSDVFSFDQWLSSRIEGRSGDGAMVTHLLFADDTLVFCEASQDQMAHLSWLLMWFEAISGLRINLDKSEILLVGRVENLEALALEVGCKVGRLPILTWGSLWGRITSPWLFGMGWKRDFGEGLPCGKGIISPKAVELP</sequence>
<organism evidence="1 2">
    <name type="scientific">Vitis vinifera</name>
    <name type="common">Grape</name>
    <dbReference type="NCBI Taxonomy" id="29760"/>
    <lineage>
        <taxon>Eukaryota</taxon>
        <taxon>Viridiplantae</taxon>
        <taxon>Streptophyta</taxon>
        <taxon>Embryophyta</taxon>
        <taxon>Tracheophyta</taxon>
        <taxon>Spermatophyta</taxon>
        <taxon>Magnoliopsida</taxon>
        <taxon>eudicotyledons</taxon>
        <taxon>Gunneridae</taxon>
        <taxon>Pentapetalae</taxon>
        <taxon>rosids</taxon>
        <taxon>Vitales</taxon>
        <taxon>Vitaceae</taxon>
        <taxon>Viteae</taxon>
        <taxon>Vitis</taxon>
    </lineage>
</organism>
<evidence type="ECO:0000313" key="2">
    <source>
        <dbReference type="Proteomes" id="UP000288805"/>
    </source>
</evidence>
<dbReference type="Proteomes" id="UP000288805">
    <property type="component" value="Unassembled WGS sequence"/>
</dbReference>
<reference evidence="1 2" key="1">
    <citation type="journal article" date="2018" name="PLoS Genet.">
        <title>Population sequencing reveals clonal diversity and ancestral inbreeding in the grapevine cultivar Chardonnay.</title>
        <authorList>
            <person name="Roach M.J."/>
            <person name="Johnson D.L."/>
            <person name="Bohlmann J."/>
            <person name="van Vuuren H.J."/>
            <person name="Jones S.J."/>
            <person name="Pretorius I.S."/>
            <person name="Schmidt S.A."/>
            <person name="Borneman A.R."/>
        </authorList>
    </citation>
    <scope>NUCLEOTIDE SEQUENCE [LARGE SCALE GENOMIC DNA]</scope>
    <source>
        <strain evidence="2">cv. Chardonnay</strain>
        <tissue evidence="1">Leaf</tissue>
    </source>
</reference>
<comment type="caution">
    <text evidence="1">The sequence shown here is derived from an EMBL/GenBank/DDBJ whole genome shotgun (WGS) entry which is preliminary data.</text>
</comment>
<protein>
    <submittedName>
        <fullName evidence="1">Uncharacterized protein</fullName>
    </submittedName>
</protein>
<accession>A0A438GR97</accession>